<accession>A0A067SFC0</accession>
<dbReference type="HOGENOM" id="CLU_035509_9_0_1"/>
<feature type="domain" description="DUF6533" evidence="2">
    <location>
        <begin position="22"/>
        <end position="70"/>
    </location>
</feature>
<organism evidence="3 4">
    <name type="scientific">Galerina marginata (strain CBS 339.88)</name>
    <dbReference type="NCBI Taxonomy" id="685588"/>
    <lineage>
        <taxon>Eukaryota</taxon>
        <taxon>Fungi</taxon>
        <taxon>Dikarya</taxon>
        <taxon>Basidiomycota</taxon>
        <taxon>Agaricomycotina</taxon>
        <taxon>Agaricomycetes</taxon>
        <taxon>Agaricomycetidae</taxon>
        <taxon>Agaricales</taxon>
        <taxon>Agaricineae</taxon>
        <taxon>Strophariaceae</taxon>
        <taxon>Galerina</taxon>
    </lineage>
</organism>
<proteinExistence type="predicted"/>
<dbReference type="AlphaFoldDB" id="A0A067SFC0"/>
<keyword evidence="1" id="KW-0472">Membrane</keyword>
<dbReference type="Proteomes" id="UP000027222">
    <property type="component" value="Unassembled WGS sequence"/>
</dbReference>
<feature type="transmembrane region" description="Helical" evidence="1">
    <location>
        <begin position="223"/>
        <end position="244"/>
    </location>
</feature>
<dbReference type="EMBL" id="KL142423">
    <property type="protein sequence ID" value="KDR66424.1"/>
    <property type="molecule type" value="Genomic_DNA"/>
</dbReference>
<evidence type="ECO:0000313" key="4">
    <source>
        <dbReference type="Proteomes" id="UP000027222"/>
    </source>
</evidence>
<sequence>MNQPWPADAILKEIWASRIASYVWLSGLVVLTYDTISTFPREVTHIWSMRTTGWSVPNTLYLFLRYLGLFQAVIYTTAYSTVQTSIKRCQIFFVFSLSIGSNNVLLLTVNVILGLRLYALYGRSPKVILFLSLLFFGEFVAILYAGIVAGVSVVQATFLAPPDTPILGCLTAPDIPGGVYFGWTYSIIVSVICFLMTIAKFVEFTLDARRAGWRIRFPPLVKAFVQDGTVYFLAVAVTQIAGLINCSLVVGPFIVLYEPWIVVSYVVAGSRLILNLREAGLRDGLPGDSTFNSVLRELETG</sequence>
<evidence type="ECO:0000256" key="1">
    <source>
        <dbReference type="SAM" id="Phobius"/>
    </source>
</evidence>
<feature type="transmembrane region" description="Helical" evidence="1">
    <location>
        <begin position="20"/>
        <end position="39"/>
    </location>
</feature>
<feature type="transmembrane region" description="Helical" evidence="1">
    <location>
        <begin position="91"/>
        <end position="115"/>
    </location>
</feature>
<evidence type="ECO:0000313" key="3">
    <source>
        <dbReference type="EMBL" id="KDR66424.1"/>
    </source>
</evidence>
<dbReference type="Pfam" id="PF20151">
    <property type="entry name" value="DUF6533"/>
    <property type="match status" value="1"/>
</dbReference>
<dbReference type="InterPro" id="IPR045340">
    <property type="entry name" value="DUF6533"/>
</dbReference>
<keyword evidence="1" id="KW-1133">Transmembrane helix</keyword>
<reference evidence="4" key="1">
    <citation type="journal article" date="2014" name="Proc. Natl. Acad. Sci. U.S.A.">
        <title>Extensive sampling of basidiomycete genomes demonstrates inadequacy of the white-rot/brown-rot paradigm for wood decay fungi.</title>
        <authorList>
            <person name="Riley R."/>
            <person name="Salamov A.A."/>
            <person name="Brown D.W."/>
            <person name="Nagy L.G."/>
            <person name="Floudas D."/>
            <person name="Held B.W."/>
            <person name="Levasseur A."/>
            <person name="Lombard V."/>
            <person name="Morin E."/>
            <person name="Otillar R."/>
            <person name="Lindquist E.A."/>
            <person name="Sun H."/>
            <person name="LaButti K.M."/>
            <person name="Schmutz J."/>
            <person name="Jabbour D."/>
            <person name="Luo H."/>
            <person name="Baker S.E."/>
            <person name="Pisabarro A.G."/>
            <person name="Walton J.D."/>
            <person name="Blanchette R.A."/>
            <person name="Henrissat B."/>
            <person name="Martin F."/>
            <person name="Cullen D."/>
            <person name="Hibbett D.S."/>
            <person name="Grigoriev I.V."/>
        </authorList>
    </citation>
    <scope>NUCLEOTIDE SEQUENCE [LARGE SCALE GENOMIC DNA]</scope>
    <source>
        <strain evidence="4">CBS 339.88</strain>
    </source>
</reference>
<feature type="transmembrane region" description="Helical" evidence="1">
    <location>
        <begin position="180"/>
        <end position="202"/>
    </location>
</feature>
<dbReference type="OrthoDB" id="3349377at2759"/>
<evidence type="ECO:0000259" key="2">
    <source>
        <dbReference type="Pfam" id="PF20151"/>
    </source>
</evidence>
<name>A0A067SFC0_GALM3</name>
<dbReference type="STRING" id="685588.A0A067SFC0"/>
<keyword evidence="1" id="KW-0812">Transmembrane</keyword>
<feature type="transmembrane region" description="Helical" evidence="1">
    <location>
        <begin position="60"/>
        <end position="79"/>
    </location>
</feature>
<keyword evidence="4" id="KW-1185">Reference proteome</keyword>
<feature type="transmembrane region" description="Helical" evidence="1">
    <location>
        <begin position="127"/>
        <end position="160"/>
    </location>
</feature>
<protein>
    <recommendedName>
        <fullName evidence="2">DUF6533 domain-containing protein</fullName>
    </recommendedName>
</protein>
<gene>
    <name evidence="3" type="ORF">GALMADRAFT_273537</name>
</gene>